<dbReference type="PANTHER" id="PTHR43017:SF1">
    <property type="entry name" value="ACETYLTRANSFERASE YJL218W-RELATED"/>
    <property type="match status" value="1"/>
</dbReference>
<gene>
    <name evidence="5" type="ORF">INE88_00272</name>
</gene>
<dbReference type="InterPro" id="IPR011004">
    <property type="entry name" value="Trimer_LpxA-like_sf"/>
</dbReference>
<dbReference type="EC" id="2.3.1.-" evidence="4"/>
<accession>A0A975KC79</accession>
<proteinExistence type="inferred from homology"/>
<dbReference type="GO" id="GO:0008870">
    <property type="term" value="F:galactoside O-acetyltransferase activity"/>
    <property type="evidence" value="ECO:0007669"/>
    <property type="project" value="TreeGrafter"/>
</dbReference>
<keyword evidence="2" id="KW-0677">Repeat</keyword>
<evidence type="ECO:0000313" key="6">
    <source>
        <dbReference type="Proteomes" id="UP000679226"/>
    </source>
</evidence>
<comment type="similarity">
    <text evidence="4">Belongs to the transferase hexapeptide repeat family.</text>
</comment>
<dbReference type="KEGG" id="beg:INE88_00272"/>
<keyword evidence="3 4" id="KW-0012">Acyltransferase</keyword>
<name>A0A975KC79_9BACE</name>
<evidence type="ECO:0000256" key="3">
    <source>
        <dbReference type="ARBA" id="ARBA00023315"/>
    </source>
</evidence>
<organism evidence="5 6">
    <name type="scientific">Bacteroides eggerthii</name>
    <dbReference type="NCBI Taxonomy" id="28111"/>
    <lineage>
        <taxon>Bacteria</taxon>
        <taxon>Pseudomonadati</taxon>
        <taxon>Bacteroidota</taxon>
        <taxon>Bacteroidia</taxon>
        <taxon>Bacteroidales</taxon>
        <taxon>Bacteroidaceae</taxon>
        <taxon>Bacteroides</taxon>
    </lineage>
</organism>
<evidence type="ECO:0000313" key="5">
    <source>
        <dbReference type="EMBL" id="QUT43490.1"/>
    </source>
</evidence>
<evidence type="ECO:0000256" key="2">
    <source>
        <dbReference type="ARBA" id="ARBA00022737"/>
    </source>
</evidence>
<dbReference type="InterPro" id="IPR001451">
    <property type="entry name" value="Hexapep"/>
</dbReference>
<dbReference type="InterPro" id="IPR018357">
    <property type="entry name" value="Hexapep_transf_CS"/>
</dbReference>
<dbReference type="Gene3D" id="2.160.10.10">
    <property type="entry name" value="Hexapeptide repeat proteins"/>
    <property type="match status" value="1"/>
</dbReference>
<dbReference type="EMBL" id="CP072227">
    <property type="protein sequence ID" value="QUT43490.1"/>
    <property type="molecule type" value="Genomic_DNA"/>
</dbReference>
<evidence type="ECO:0000256" key="4">
    <source>
        <dbReference type="RuleBase" id="RU367021"/>
    </source>
</evidence>
<dbReference type="PANTHER" id="PTHR43017">
    <property type="entry name" value="GALACTOSIDE O-ACETYLTRANSFERASE"/>
    <property type="match status" value="1"/>
</dbReference>
<dbReference type="SUPFAM" id="SSF51161">
    <property type="entry name" value="Trimeric LpxA-like enzymes"/>
    <property type="match status" value="1"/>
</dbReference>
<dbReference type="AlphaFoldDB" id="A0A975KC79"/>
<protein>
    <recommendedName>
        <fullName evidence="4">Acetyltransferase</fullName>
        <ecNumber evidence="4">2.3.1.-</ecNumber>
    </recommendedName>
</protein>
<dbReference type="Pfam" id="PF00132">
    <property type="entry name" value="Hexapep"/>
    <property type="match status" value="1"/>
</dbReference>
<dbReference type="PROSITE" id="PS00101">
    <property type="entry name" value="HEXAPEP_TRANSFERASES"/>
    <property type="match status" value="1"/>
</dbReference>
<dbReference type="Proteomes" id="UP000679226">
    <property type="component" value="Chromosome"/>
</dbReference>
<evidence type="ECO:0000256" key="1">
    <source>
        <dbReference type="ARBA" id="ARBA00022679"/>
    </source>
</evidence>
<keyword evidence="1 4" id="KW-0808">Transferase</keyword>
<reference evidence="5" key="1">
    <citation type="journal article" date="2021" name="PLoS Genet.">
        <title>Mobile Type VI secretion system loci of the gut Bacteroidales display extensive intra-ecosystem transfer, multi-species spread and geographical clustering.</title>
        <authorList>
            <person name="Garcia-Bayona L."/>
            <person name="Coyne M.J."/>
            <person name="Comstock L.E."/>
        </authorList>
    </citation>
    <scope>NUCLEOTIDE SEQUENCE</scope>
    <source>
        <strain evidence="5">CL11T00C20</strain>
    </source>
</reference>
<dbReference type="InterPro" id="IPR039369">
    <property type="entry name" value="LacA-like"/>
</dbReference>
<sequence>MLLSHPYATILNAESIGENFSCIHCTTLGAKSNGRPVIGDNVSLGASVTIVGHVRIGNNVTIGAGSVVVKDIPDNCIAVGNPCKPVRFLKK</sequence>